<keyword evidence="6" id="KW-1185">Reference proteome</keyword>
<protein>
    <recommendedName>
        <fullName evidence="3">EF-hand domain-containing protein</fullName>
    </recommendedName>
</protein>
<feature type="domain" description="EF-hand" evidence="3">
    <location>
        <begin position="1"/>
        <end position="31"/>
    </location>
</feature>
<dbReference type="GO" id="GO:0005509">
    <property type="term" value="F:calcium ion binding"/>
    <property type="evidence" value="ECO:0007669"/>
    <property type="project" value="InterPro"/>
</dbReference>
<gene>
    <name evidence="4" type="ORF">CAPTEDRAFT_185328</name>
</gene>
<proteinExistence type="predicted"/>
<keyword evidence="2" id="KW-0106">Calcium</keyword>
<dbReference type="Proteomes" id="UP000014760">
    <property type="component" value="Unassembled WGS sequence"/>
</dbReference>
<dbReference type="HOGENOM" id="CLU_2148236_0_0_1"/>
<reference evidence="6" key="1">
    <citation type="submission" date="2012-12" db="EMBL/GenBank/DDBJ databases">
        <authorList>
            <person name="Hellsten U."/>
            <person name="Grimwood J."/>
            <person name="Chapman J.A."/>
            <person name="Shapiro H."/>
            <person name="Aerts A."/>
            <person name="Otillar R.P."/>
            <person name="Terry A.Y."/>
            <person name="Boore J.L."/>
            <person name="Simakov O."/>
            <person name="Marletaz F."/>
            <person name="Cho S.-J."/>
            <person name="Edsinger-Gonzales E."/>
            <person name="Havlak P."/>
            <person name="Kuo D.-H."/>
            <person name="Larsson T."/>
            <person name="Lv J."/>
            <person name="Arendt D."/>
            <person name="Savage R."/>
            <person name="Osoegawa K."/>
            <person name="de Jong P."/>
            <person name="Lindberg D.R."/>
            <person name="Seaver E.C."/>
            <person name="Weisblat D.A."/>
            <person name="Putnam N.H."/>
            <person name="Grigoriev I.V."/>
            <person name="Rokhsar D.S."/>
        </authorList>
    </citation>
    <scope>NUCLEOTIDE SEQUENCE</scope>
    <source>
        <strain evidence="6">I ESC-2004</strain>
    </source>
</reference>
<evidence type="ECO:0000256" key="1">
    <source>
        <dbReference type="ARBA" id="ARBA00022737"/>
    </source>
</evidence>
<evidence type="ECO:0000313" key="5">
    <source>
        <dbReference type="EnsemblMetazoa" id="CapteP185328"/>
    </source>
</evidence>
<sequence length="112" mass="12785">MRSVFQSFDKDGNGEIDKQELKKAFEEMGKRFSDAELQRMMELMDTDQSGTKPALTQYISVLNLWACPAAESTLSHSQASCSKPYKWWSAPFPFLFSTHFALQEGMRFSIVS</sequence>
<dbReference type="CDD" id="cd00051">
    <property type="entry name" value="EFh"/>
    <property type="match status" value="1"/>
</dbReference>
<dbReference type="PROSITE" id="PS50222">
    <property type="entry name" value="EF_HAND_2"/>
    <property type="match status" value="1"/>
</dbReference>
<evidence type="ECO:0000313" key="6">
    <source>
        <dbReference type="Proteomes" id="UP000014760"/>
    </source>
</evidence>
<accession>R7T7Z6</accession>
<keyword evidence="1" id="KW-0677">Repeat</keyword>
<dbReference type="STRING" id="283909.R7T7Z6"/>
<dbReference type="SMART" id="SM00054">
    <property type="entry name" value="EFh"/>
    <property type="match status" value="2"/>
</dbReference>
<dbReference type="InterPro" id="IPR011992">
    <property type="entry name" value="EF-hand-dom_pair"/>
</dbReference>
<dbReference type="PROSITE" id="PS00018">
    <property type="entry name" value="EF_HAND_1"/>
    <property type="match status" value="1"/>
</dbReference>
<dbReference type="OrthoDB" id="26525at2759"/>
<name>R7T7Z6_CAPTE</name>
<dbReference type="InterPro" id="IPR050145">
    <property type="entry name" value="Centrin_CML-like"/>
</dbReference>
<dbReference type="EMBL" id="KB312261">
    <property type="protein sequence ID" value="ELT87550.1"/>
    <property type="molecule type" value="Genomic_DNA"/>
</dbReference>
<reference evidence="5" key="3">
    <citation type="submission" date="2015-06" db="UniProtKB">
        <authorList>
            <consortium name="EnsemblMetazoa"/>
        </authorList>
    </citation>
    <scope>IDENTIFICATION</scope>
</reference>
<organism evidence="4">
    <name type="scientific">Capitella teleta</name>
    <name type="common">Polychaete worm</name>
    <dbReference type="NCBI Taxonomy" id="283909"/>
    <lineage>
        <taxon>Eukaryota</taxon>
        <taxon>Metazoa</taxon>
        <taxon>Spiralia</taxon>
        <taxon>Lophotrochozoa</taxon>
        <taxon>Annelida</taxon>
        <taxon>Polychaeta</taxon>
        <taxon>Sedentaria</taxon>
        <taxon>Scolecida</taxon>
        <taxon>Capitellidae</taxon>
        <taxon>Capitella</taxon>
    </lineage>
</organism>
<reference evidence="4 6" key="2">
    <citation type="journal article" date="2013" name="Nature">
        <title>Insights into bilaterian evolution from three spiralian genomes.</title>
        <authorList>
            <person name="Simakov O."/>
            <person name="Marletaz F."/>
            <person name="Cho S.J."/>
            <person name="Edsinger-Gonzales E."/>
            <person name="Havlak P."/>
            <person name="Hellsten U."/>
            <person name="Kuo D.H."/>
            <person name="Larsson T."/>
            <person name="Lv J."/>
            <person name="Arendt D."/>
            <person name="Savage R."/>
            <person name="Osoegawa K."/>
            <person name="de Jong P."/>
            <person name="Grimwood J."/>
            <person name="Chapman J.A."/>
            <person name="Shapiro H."/>
            <person name="Aerts A."/>
            <person name="Otillar R.P."/>
            <person name="Terry A.Y."/>
            <person name="Boore J.L."/>
            <person name="Grigoriev I.V."/>
            <person name="Lindberg D.R."/>
            <person name="Seaver E.C."/>
            <person name="Weisblat D.A."/>
            <person name="Putnam N.H."/>
            <person name="Rokhsar D.S."/>
        </authorList>
    </citation>
    <scope>NUCLEOTIDE SEQUENCE</scope>
    <source>
        <strain evidence="4 6">I ESC-2004</strain>
    </source>
</reference>
<dbReference type="EnsemblMetazoa" id="CapteT185328">
    <property type="protein sequence ID" value="CapteP185328"/>
    <property type="gene ID" value="CapteG185328"/>
</dbReference>
<evidence type="ECO:0000259" key="3">
    <source>
        <dbReference type="PROSITE" id="PS50222"/>
    </source>
</evidence>
<dbReference type="SUPFAM" id="SSF47473">
    <property type="entry name" value="EF-hand"/>
    <property type="match status" value="1"/>
</dbReference>
<dbReference type="AlphaFoldDB" id="R7T7Z6"/>
<dbReference type="InterPro" id="IPR002048">
    <property type="entry name" value="EF_hand_dom"/>
</dbReference>
<dbReference type="EMBL" id="AMQN01015822">
    <property type="status" value="NOT_ANNOTATED_CDS"/>
    <property type="molecule type" value="Genomic_DNA"/>
</dbReference>
<dbReference type="Pfam" id="PF13499">
    <property type="entry name" value="EF-hand_7"/>
    <property type="match status" value="1"/>
</dbReference>
<dbReference type="PANTHER" id="PTHR23050">
    <property type="entry name" value="CALCIUM BINDING PROTEIN"/>
    <property type="match status" value="1"/>
</dbReference>
<dbReference type="InterPro" id="IPR018247">
    <property type="entry name" value="EF_Hand_1_Ca_BS"/>
</dbReference>
<dbReference type="Gene3D" id="1.10.238.10">
    <property type="entry name" value="EF-hand"/>
    <property type="match status" value="1"/>
</dbReference>
<evidence type="ECO:0000256" key="2">
    <source>
        <dbReference type="ARBA" id="ARBA00022837"/>
    </source>
</evidence>
<evidence type="ECO:0000313" key="4">
    <source>
        <dbReference type="EMBL" id="ELT87550.1"/>
    </source>
</evidence>